<evidence type="ECO:0000259" key="4">
    <source>
        <dbReference type="Pfam" id="PF01330"/>
    </source>
</evidence>
<dbReference type="EMBL" id="AP027742">
    <property type="protein sequence ID" value="BDZ77626.1"/>
    <property type="molecule type" value="Genomic_DNA"/>
</dbReference>
<reference evidence="7" key="1">
    <citation type="journal article" date="2023" name="Int. J. Syst. Evol. Microbiol.">
        <title>Claveliimonas bilis gen. nov., sp. nov., deoxycholic acid-producing bacteria isolated from human faeces, and reclassification of Sellimonas monacensis Zenner et al. 2021 as Claveliimonas monacensis comb. nov.</title>
        <authorList>
            <person name="Hisatomi A."/>
            <person name="Kastawa N.W.E.P.G."/>
            <person name="Song I."/>
            <person name="Ohkuma M."/>
            <person name="Fukiya S."/>
            <person name="Sakamoto M."/>
        </authorList>
    </citation>
    <scope>NUCLEOTIDE SEQUENCE [LARGE SCALE GENOMIC DNA]</scope>
    <source>
        <strain evidence="7">12BBH14</strain>
    </source>
</reference>
<keyword evidence="6" id="KW-0547">Nucleotide-binding</keyword>
<sequence length="204" mass="21963">MIAYIRGELASVEEDRVIVDVAGVGYGIFMPGASIGLLPPVGTEVKIHTYLNVKEDCMQLFGFLTRDDLEVFRLVIGVNGIGPKGGLNILSQLTPDDLRFAVLSGDVKAISAAPGIGKKTAEKLILELKDKLKLEDTLNHNDGKEGADPVYGNVQGNIQSEAVQALVALGYGNTEALRAVKQIEITEDTQVEEVLKQALKLMVF</sequence>
<evidence type="ECO:0000313" key="7">
    <source>
        <dbReference type="Proteomes" id="UP001305815"/>
    </source>
</evidence>
<dbReference type="CDD" id="cd14332">
    <property type="entry name" value="UBA_RuvA_C"/>
    <property type="match status" value="1"/>
</dbReference>
<proteinExistence type="inferred from homology"/>
<evidence type="ECO:0000313" key="6">
    <source>
        <dbReference type="EMBL" id="BDZ77626.1"/>
    </source>
</evidence>
<dbReference type="Pfam" id="PF14520">
    <property type="entry name" value="HHH_5"/>
    <property type="match status" value="1"/>
</dbReference>
<evidence type="ECO:0000256" key="1">
    <source>
        <dbReference type="ARBA" id="ARBA00022763"/>
    </source>
</evidence>
<dbReference type="InterPro" id="IPR013849">
    <property type="entry name" value="DNA_helicase_Holl-junc_RuvA_I"/>
</dbReference>
<dbReference type="RefSeq" id="WP_230106058.1">
    <property type="nucleotide sequence ID" value="NZ_AP024845.1"/>
</dbReference>
<dbReference type="Pfam" id="PF07499">
    <property type="entry name" value="RuvA_C"/>
    <property type="match status" value="1"/>
</dbReference>
<comment type="function">
    <text evidence="3">The RuvA-RuvB-RuvC complex processes Holliday junction (HJ) DNA during genetic recombination and DNA repair, while the RuvA-RuvB complex plays an important role in the rescue of blocked DNA replication forks via replication fork reversal (RFR). RuvA specifically binds to HJ cruciform DNA, conferring on it an open structure. The RuvB hexamer acts as an ATP-dependent pump, pulling dsDNA into and through the RuvAB complex. HJ branch migration allows RuvC to scan DNA until it finds its consensus sequence, where it cleaves and resolves the cruciform DNA.</text>
</comment>
<accession>A0ABN6YWF3</accession>
<comment type="caution">
    <text evidence="3">Lacks conserved residue(s) required for the propagation of feature annotation.</text>
</comment>
<gene>
    <name evidence="3 6" type="primary">ruvA</name>
    <name evidence="6" type="ORF">Lac1_18090</name>
</gene>
<comment type="subcellular location">
    <subcellularLocation>
        <location evidence="3">Cytoplasm</location>
    </subcellularLocation>
</comment>
<keyword evidence="6" id="KW-0067">ATP-binding</keyword>
<comment type="subunit">
    <text evidence="3">Homotetramer. Forms an RuvA(8)-RuvB(12)-Holliday junction (HJ) complex. HJ DNA is sandwiched between 2 RuvA tetramers; dsDNA enters through RuvA and exits via RuvB. An RuvB hexamer assembles on each DNA strand where it exits the tetramer. Each RuvB hexamer is contacted by two RuvA subunits (via domain III) on 2 adjacent RuvB subunits; this complex drives branch migration. In the full resolvosome a probable DNA-RuvA(4)-RuvB(12)-RuvC(2) complex forms which resolves the HJ.</text>
</comment>
<comment type="similarity">
    <text evidence="3">Belongs to the RuvA family.</text>
</comment>
<evidence type="ECO:0000256" key="3">
    <source>
        <dbReference type="HAMAP-Rule" id="MF_00031"/>
    </source>
</evidence>
<evidence type="ECO:0000256" key="2">
    <source>
        <dbReference type="ARBA" id="ARBA00023204"/>
    </source>
</evidence>
<keyword evidence="3" id="KW-0238">DNA-binding</keyword>
<protein>
    <recommendedName>
        <fullName evidence="3">Holliday junction branch migration complex subunit RuvA</fullName>
    </recommendedName>
</protein>
<feature type="region of interest" description="Domain I" evidence="3">
    <location>
        <begin position="1"/>
        <end position="64"/>
    </location>
</feature>
<dbReference type="HAMAP" id="MF_00031">
    <property type="entry name" value="DNA_HJ_migration_RuvA"/>
    <property type="match status" value="1"/>
</dbReference>
<keyword evidence="1 3" id="KW-0227">DNA damage</keyword>
<feature type="region of interest" description="Domain III" evidence="3">
    <location>
        <begin position="154"/>
        <end position="204"/>
    </location>
</feature>
<keyword evidence="2 3" id="KW-0234">DNA repair</keyword>
<keyword evidence="6" id="KW-0347">Helicase</keyword>
<dbReference type="Proteomes" id="UP001305815">
    <property type="component" value="Chromosome"/>
</dbReference>
<keyword evidence="3" id="KW-0963">Cytoplasm</keyword>
<comment type="domain">
    <text evidence="3">Has three domains with a flexible linker between the domains II and III and assumes an 'L' shape. Domain III is highly mobile and contacts RuvB.</text>
</comment>
<organism evidence="6 7">
    <name type="scientific">Claveliimonas bilis</name>
    <dbReference type="NCBI Taxonomy" id="3028070"/>
    <lineage>
        <taxon>Bacteria</taxon>
        <taxon>Bacillati</taxon>
        <taxon>Bacillota</taxon>
        <taxon>Clostridia</taxon>
        <taxon>Lachnospirales</taxon>
        <taxon>Lachnospiraceae</taxon>
        <taxon>Claveliimonas</taxon>
    </lineage>
</organism>
<name>A0ABN6YWF3_9FIRM</name>
<keyword evidence="3" id="KW-0233">DNA recombination</keyword>
<dbReference type="InterPro" id="IPR000085">
    <property type="entry name" value="RuvA"/>
</dbReference>
<feature type="domain" description="DNA helicase Holliday junction RuvA type" evidence="4">
    <location>
        <begin position="1"/>
        <end position="62"/>
    </location>
</feature>
<evidence type="ECO:0000259" key="5">
    <source>
        <dbReference type="Pfam" id="PF07499"/>
    </source>
</evidence>
<dbReference type="InterPro" id="IPR011114">
    <property type="entry name" value="RuvA_C"/>
</dbReference>
<keyword evidence="6" id="KW-0378">Hydrolase</keyword>
<dbReference type="GO" id="GO:0004386">
    <property type="term" value="F:helicase activity"/>
    <property type="evidence" value="ECO:0007669"/>
    <property type="project" value="UniProtKB-KW"/>
</dbReference>
<dbReference type="Pfam" id="PF01330">
    <property type="entry name" value="RuvA_N"/>
    <property type="match status" value="1"/>
</dbReference>
<dbReference type="NCBIfam" id="TIGR00084">
    <property type="entry name" value="ruvA"/>
    <property type="match status" value="1"/>
</dbReference>
<keyword evidence="7" id="KW-1185">Reference proteome</keyword>
<feature type="domain" description="Holliday junction DNA helicase RuvA C-terminal" evidence="5">
    <location>
        <begin position="159"/>
        <end position="202"/>
    </location>
</feature>